<evidence type="ECO:0000313" key="5">
    <source>
        <dbReference type="EMBL" id="SDG14078.1"/>
    </source>
</evidence>
<dbReference type="RefSeq" id="WP_091856720.1">
    <property type="nucleotide sequence ID" value="NZ_FNBZ01000003.1"/>
</dbReference>
<dbReference type="Gene3D" id="3.40.50.10860">
    <property type="entry name" value="Leucine Dehydrogenase, chain A, domain 1"/>
    <property type="match status" value="1"/>
</dbReference>
<accession>A0ABY0NUZ4</accession>
<evidence type="ECO:0000256" key="2">
    <source>
        <dbReference type="ARBA" id="ARBA00023002"/>
    </source>
</evidence>
<dbReference type="Pfam" id="PF08501">
    <property type="entry name" value="Shikimate_dh_N"/>
    <property type="match status" value="1"/>
</dbReference>
<sequence length="275" mass="28514">MTSPSLTANLNGATRLHLIIGDPIAQVKSPSGMTPKFVEAGRNDIVVPVRVTSADLAAFLAGVSLAQNVDSIIITVPHKFACFDHCETVSDRARLLGAVQHMRRTASGRWHGENFDGMSFVAAAKVRGAAFQGARALLVGAGGAGSAIALAMVEAGVAELAIHDTDEQRLAKLLDKIAGATATPVRRGSPDPSGFDIIVNATPLGMRAEDPLPVDVGRLKPESFVGCVVTAPAISPLIEAARKAGCRTSTGLDMTEAAQKLGLNFVLSSPSSQND</sequence>
<dbReference type="Proteomes" id="UP000199468">
    <property type="component" value="Unassembled WGS sequence"/>
</dbReference>
<dbReference type="EMBL" id="FNBZ01000003">
    <property type="protein sequence ID" value="SDG14078.1"/>
    <property type="molecule type" value="Genomic_DNA"/>
</dbReference>
<dbReference type="PANTHER" id="PTHR21089:SF1">
    <property type="entry name" value="BIFUNCTIONAL 3-DEHYDROQUINATE DEHYDRATASE_SHIKIMATE DEHYDROGENASE, CHLOROPLASTIC"/>
    <property type="match status" value="1"/>
</dbReference>
<evidence type="ECO:0000313" key="6">
    <source>
        <dbReference type="Proteomes" id="UP000199468"/>
    </source>
</evidence>
<name>A0ABY0NUZ4_9HYPH</name>
<dbReference type="SUPFAM" id="SSF53223">
    <property type="entry name" value="Aminoacid dehydrogenase-like, N-terminal domain"/>
    <property type="match status" value="1"/>
</dbReference>
<organism evidence="5 6">
    <name type="scientific">Bosea robiniae</name>
    <dbReference type="NCBI Taxonomy" id="1036780"/>
    <lineage>
        <taxon>Bacteria</taxon>
        <taxon>Pseudomonadati</taxon>
        <taxon>Pseudomonadota</taxon>
        <taxon>Alphaproteobacteria</taxon>
        <taxon>Hyphomicrobiales</taxon>
        <taxon>Boseaceae</taxon>
        <taxon>Bosea</taxon>
    </lineage>
</organism>
<keyword evidence="3" id="KW-0028">Amino-acid biosynthesis</keyword>
<dbReference type="Gene3D" id="3.40.50.720">
    <property type="entry name" value="NAD(P)-binding Rossmann-like Domain"/>
    <property type="match status" value="1"/>
</dbReference>
<gene>
    <name evidence="5" type="ORF">SAMN05421844_10343</name>
</gene>
<keyword evidence="6" id="KW-1185">Reference proteome</keyword>
<proteinExistence type="predicted"/>
<dbReference type="PANTHER" id="PTHR21089">
    <property type="entry name" value="SHIKIMATE DEHYDROGENASE"/>
    <property type="match status" value="1"/>
</dbReference>
<dbReference type="InterPro" id="IPR046346">
    <property type="entry name" value="Aminoacid_DH-like_N_sf"/>
</dbReference>
<evidence type="ECO:0000256" key="1">
    <source>
        <dbReference type="ARBA" id="ARBA00004871"/>
    </source>
</evidence>
<protein>
    <submittedName>
        <fullName evidence="5">Shikimate dehydrogenase</fullName>
    </submittedName>
</protein>
<comment type="pathway">
    <text evidence="1">Metabolic intermediate biosynthesis; chorismate biosynthesis; chorismate from D-erythrose 4-phosphate and phosphoenolpyruvate: step 4/7.</text>
</comment>
<dbReference type="InterPro" id="IPR036291">
    <property type="entry name" value="NAD(P)-bd_dom_sf"/>
</dbReference>
<evidence type="ECO:0000259" key="4">
    <source>
        <dbReference type="Pfam" id="PF08501"/>
    </source>
</evidence>
<reference evidence="5 6" key="1">
    <citation type="submission" date="2016-10" db="EMBL/GenBank/DDBJ databases">
        <authorList>
            <person name="Varghese N."/>
            <person name="Submissions S."/>
        </authorList>
    </citation>
    <scope>NUCLEOTIDE SEQUENCE [LARGE SCALE GENOMIC DNA]</scope>
    <source>
        <strain evidence="5 6">DSM 26672</strain>
    </source>
</reference>
<feature type="domain" description="Shikimate dehydrogenase substrate binding N-terminal" evidence="4">
    <location>
        <begin position="19"/>
        <end position="99"/>
    </location>
</feature>
<dbReference type="SUPFAM" id="SSF51735">
    <property type="entry name" value="NAD(P)-binding Rossmann-fold domains"/>
    <property type="match status" value="1"/>
</dbReference>
<keyword evidence="2" id="KW-0560">Oxidoreductase</keyword>
<dbReference type="InterPro" id="IPR013708">
    <property type="entry name" value="Shikimate_DH-bd_N"/>
</dbReference>
<dbReference type="InterPro" id="IPR022893">
    <property type="entry name" value="Shikimate_DH_fam"/>
</dbReference>
<comment type="caution">
    <text evidence="5">The sequence shown here is derived from an EMBL/GenBank/DDBJ whole genome shotgun (WGS) entry which is preliminary data.</text>
</comment>
<keyword evidence="3" id="KW-0057">Aromatic amino acid biosynthesis</keyword>
<evidence type="ECO:0000256" key="3">
    <source>
        <dbReference type="ARBA" id="ARBA00023141"/>
    </source>
</evidence>